<dbReference type="EMBL" id="LT599585">
    <property type="protein sequence ID" value="SBW85411.1"/>
    <property type="molecule type" value="Genomic_DNA"/>
</dbReference>
<sequence length="174" mass="20167">MAIHNPPSIDDFEGLRRLAKESVDTAVDYLIRIDNLLVHMGELLYVMQPFQSGRIAIDFNLHRGQTKPFIRVYRKLRAGKGKWTSTNVSHLGLTKRVKRSREFEPNHKLMLVLCERITKLFELRGQMQDRIRYLMHGVTLALSKREAELGELESLVNGMLERVEMLFEGDMEVG</sequence>
<gene>
    <name evidence="1" type="ORF">PVE_P0374</name>
</gene>
<dbReference type="Proteomes" id="UP000245431">
    <property type="component" value="Plasmid PVE_plasmid"/>
</dbReference>
<geneLocation type="plasmid" evidence="2">
    <name>pve_Plasmid</name>
</geneLocation>
<organism evidence="1 2">
    <name type="scientific">Pseudomonas veronii 1YdBTEX2</name>
    <dbReference type="NCBI Taxonomy" id="1295141"/>
    <lineage>
        <taxon>Bacteria</taxon>
        <taxon>Pseudomonadati</taxon>
        <taxon>Pseudomonadota</taxon>
        <taxon>Gammaproteobacteria</taxon>
        <taxon>Pseudomonadales</taxon>
        <taxon>Pseudomonadaceae</taxon>
        <taxon>Pseudomonas</taxon>
    </lineage>
</organism>
<evidence type="ECO:0000313" key="2">
    <source>
        <dbReference type="Proteomes" id="UP000245431"/>
    </source>
</evidence>
<proteinExistence type="predicted"/>
<evidence type="ECO:0000313" key="1">
    <source>
        <dbReference type="EMBL" id="SBW85411.1"/>
    </source>
</evidence>
<accession>A0A1D3KB29</accession>
<reference evidence="2" key="1">
    <citation type="submission" date="2016-07" db="EMBL/GenBank/DDBJ databases">
        <authorList>
            <person name="Florea S."/>
            <person name="Webb J.S."/>
            <person name="Jaromczyk J."/>
            <person name="Schardl C.L."/>
        </authorList>
    </citation>
    <scope>NUCLEOTIDE SEQUENCE [LARGE SCALE GENOMIC DNA]</scope>
    <source>
        <strain evidence="2">1YdBTEX2</strain>
        <plasmid evidence="2">Plasmid pve_Plasmid</plasmid>
    </source>
</reference>
<protein>
    <submittedName>
        <fullName evidence="1">Uncharacterized protein</fullName>
    </submittedName>
</protein>
<keyword evidence="1" id="KW-0614">Plasmid</keyword>
<dbReference type="AlphaFoldDB" id="A0A1D3KB29"/>
<name>A0A1D3KB29_PSEVE</name>